<keyword evidence="7" id="KW-0482">Metalloprotease</keyword>
<comment type="cofactor">
    <cofactor evidence="9">
        <name>Zn(2+)</name>
        <dbReference type="ChEBI" id="CHEBI:29105"/>
    </cofactor>
    <text evidence="9">Binds 1 zinc ion per subunit.</text>
</comment>
<feature type="region of interest" description="Disordered" evidence="11">
    <location>
        <begin position="1"/>
        <end position="50"/>
    </location>
</feature>
<dbReference type="GO" id="GO:0043171">
    <property type="term" value="P:peptide catabolic process"/>
    <property type="evidence" value="ECO:0007669"/>
    <property type="project" value="TreeGrafter"/>
</dbReference>
<feature type="binding site" evidence="9">
    <location>
        <position position="493"/>
    </location>
    <ligand>
        <name>Zn(2+)</name>
        <dbReference type="ChEBI" id="CHEBI:29105"/>
        <note>catalytic</note>
    </ligand>
</feature>
<dbReference type="AlphaFoldDB" id="A0A9W8G4H8"/>
<dbReference type="OrthoDB" id="10031169at2759"/>
<organism evidence="15 16">
    <name type="scientific">Coemansia spiralis</name>
    <dbReference type="NCBI Taxonomy" id="417178"/>
    <lineage>
        <taxon>Eukaryota</taxon>
        <taxon>Fungi</taxon>
        <taxon>Fungi incertae sedis</taxon>
        <taxon>Zoopagomycota</taxon>
        <taxon>Kickxellomycotina</taxon>
        <taxon>Kickxellomycetes</taxon>
        <taxon>Kickxellales</taxon>
        <taxon>Kickxellaceae</taxon>
        <taxon>Coemansia</taxon>
    </lineage>
</organism>
<dbReference type="InterPro" id="IPR045357">
    <property type="entry name" value="Aminopeptidase_N-like_N"/>
</dbReference>
<keyword evidence="6 9" id="KW-0862">Zinc</keyword>
<feature type="binding site" evidence="9">
    <location>
        <position position="489"/>
    </location>
    <ligand>
        <name>Zn(2+)</name>
        <dbReference type="ChEBI" id="CHEBI:29105"/>
        <note>catalytic</note>
    </ligand>
</feature>
<evidence type="ECO:0000256" key="3">
    <source>
        <dbReference type="ARBA" id="ARBA00022670"/>
    </source>
</evidence>
<keyword evidence="3" id="KW-0645">Protease</keyword>
<dbReference type="Gene3D" id="1.10.390.10">
    <property type="entry name" value="Neutral Protease Domain 2"/>
    <property type="match status" value="1"/>
</dbReference>
<feature type="compositionally biased region" description="Polar residues" evidence="11">
    <location>
        <begin position="11"/>
        <end position="27"/>
    </location>
</feature>
<dbReference type="PANTHER" id="PTHR11533:SF174">
    <property type="entry name" value="PUROMYCIN-SENSITIVE AMINOPEPTIDASE-RELATED"/>
    <property type="match status" value="1"/>
</dbReference>
<evidence type="ECO:0008006" key="17">
    <source>
        <dbReference type="Google" id="ProtNLM"/>
    </source>
</evidence>
<evidence type="ECO:0000259" key="14">
    <source>
        <dbReference type="Pfam" id="PF17900"/>
    </source>
</evidence>
<sequence>MALEPDVSALATPNNSNSSTPADSNTPGYHPATKFATKKQPGPVTTPDSNMVHIAGQDNTSSLASGSVFLHATAAKENAAQCPSSRRVSMDVATVNGHNYYHSQGHKEKMALSYDSNTNSNGAVTKNGDCGAVAADTIAHTACNKGVKANGGVAGNNDLLPTMLTPTHYDIHLHPDIDTGKVAGSVAITVTVNEPTSRIVLHAASMDISKVSVLSCAGALIATVGSESVVFDAHLETATISLPVVLGACSTHCDDSCGECPLAKTVYIAIEFVGNLCDSMYGLYRCKYKNRAGEPSFMLATQFQAKCARLAFPCWDEPAIKAQFSLSLIVPESHTTLSNMPIVDCVSMGGLKTVYFDRTPVMSTYLLAIVSGELDYVEGVAMSGPVLADQAANGTEAKRKPIVCRIYTPCADIDKVKFSLETAVKVLELLVGLFDYPYPLPKLDLVAVPELEAGGMENWGLVLFRTVRLFITKQTSLWIRQKAVYVIAHELSHQWFGNLVTMAWWDDLWLNEGFATWIGIYITDLLYPQWKRWDHFTIEDRQAALSADSLRSSHPIQVTIKGSADIDQVFDSITYYKGCSLIRMLSAHLGIDVFMAGVRAYLVAHEYRTATTNDLWRALELASKEPVGMLMHSWTTKVGYPVVTVDDDFGSGRVVLRQNRYLNSGKPSAEEDSVVWWIPLGMISSHSPCDKPCNSVMHERQAAFDIPGGSVADWVKLNYDNAGLYRVCYSREALRRLANAITNGELRSVDVVGILNDMVALVISGYLRTSALLDMIDAFQTVNGYVVWQIIGFFIESLHLTWADRSEAVRQQILQLCQSLFGPKAAALGWTHRADDGPLVARLRAISIPRAGWSGDTTVISQACQLFAEFYDNPDHKPFHHDFTASVFEIAVRSGPRENHARVREMYEHSQRWHLSEDHRMAALGAMSCTSDDVLREETLEYAMTDKVLPQDLNIVIGFMSSADCRSKHVLWRWFGKNYQRIVARLGESSALLGHVVSTVIGDFATCEMANEIQAWFSDKHTAAFDRMLPQSLEFIRVRAAWYERDCQDVNEWFGRHKEQKQAIAGN</sequence>
<evidence type="ECO:0000256" key="5">
    <source>
        <dbReference type="ARBA" id="ARBA00022801"/>
    </source>
</evidence>
<comment type="similarity">
    <text evidence="1">Belongs to the peptidase M1 family.</text>
</comment>
<keyword evidence="4 9" id="KW-0479">Metal-binding</keyword>
<dbReference type="InterPro" id="IPR001930">
    <property type="entry name" value="Peptidase_M1"/>
</dbReference>
<reference evidence="15" key="1">
    <citation type="submission" date="2022-07" db="EMBL/GenBank/DDBJ databases">
        <title>Phylogenomic reconstructions and comparative analyses of Kickxellomycotina fungi.</title>
        <authorList>
            <person name="Reynolds N.K."/>
            <person name="Stajich J.E."/>
            <person name="Barry K."/>
            <person name="Grigoriev I.V."/>
            <person name="Crous P."/>
            <person name="Smith M.E."/>
        </authorList>
    </citation>
    <scope>NUCLEOTIDE SEQUENCE</scope>
    <source>
        <strain evidence="15">NRRL 3115</strain>
    </source>
</reference>
<dbReference type="InterPro" id="IPR034016">
    <property type="entry name" value="M1_APN-typ"/>
</dbReference>
<feature type="active site" description="Proton acceptor" evidence="8">
    <location>
        <position position="490"/>
    </location>
</feature>
<gene>
    <name evidence="15" type="ORF">GGI25_004790</name>
</gene>
<accession>A0A9W8G4H8</accession>
<evidence type="ECO:0000256" key="1">
    <source>
        <dbReference type="ARBA" id="ARBA00010136"/>
    </source>
</evidence>
<evidence type="ECO:0000259" key="13">
    <source>
        <dbReference type="Pfam" id="PF11838"/>
    </source>
</evidence>
<dbReference type="GO" id="GO:0006508">
    <property type="term" value="P:proteolysis"/>
    <property type="evidence" value="ECO:0007669"/>
    <property type="project" value="UniProtKB-KW"/>
</dbReference>
<evidence type="ECO:0000256" key="4">
    <source>
        <dbReference type="ARBA" id="ARBA00022723"/>
    </source>
</evidence>
<comment type="caution">
    <text evidence="15">The sequence shown here is derived from an EMBL/GenBank/DDBJ whole genome shotgun (WGS) entry which is preliminary data.</text>
</comment>
<dbReference type="GO" id="GO:0070006">
    <property type="term" value="F:metalloaminopeptidase activity"/>
    <property type="evidence" value="ECO:0007669"/>
    <property type="project" value="TreeGrafter"/>
</dbReference>
<dbReference type="GO" id="GO:0016020">
    <property type="term" value="C:membrane"/>
    <property type="evidence" value="ECO:0007669"/>
    <property type="project" value="TreeGrafter"/>
</dbReference>
<feature type="domain" description="Peptidase M1 membrane alanine aminopeptidase" evidence="12">
    <location>
        <begin position="418"/>
        <end position="634"/>
    </location>
</feature>
<evidence type="ECO:0000256" key="10">
    <source>
        <dbReference type="PIRSR" id="PIRSR634016-4"/>
    </source>
</evidence>
<evidence type="ECO:0000256" key="8">
    <source>
        <dbReference type="PIRSR" id="PIRSR634016-1"/>
    </source>
</evidence>
<dbReference type="InterPro" id="IPR024571">
    <property type="entry name" value="ERAP1-like_C_dom"/>
</dbReference>
<dbReference type="Pfam" id="PF17900">
    <property type="entry name" value="Peptidase_M1_N"/>
    <property type="match status" value="1"/>
</dbReference>
<dbReference type="Proteomes" id="UP001151518">
    <property type="component" value="Unassembled WGS sequence"/>
</dbReference>
<evidence type="ECO:0000256" key="11">
    <source>
        <dbReference type="SAM" id="MobiDB-lite"/>
    </source>
</evidence>
<evidence type="ECO:0000256" key="6">
    <source>
        <dbReference type="ARBA" id="ARBA00022833"/>
    </source>
</evidence>
<dbReference type="GO" id="GO:0008270">
    <property type="term" value="F:zinc ion binding"/>
    <property type="evidence" value="ECO:0007669"/>
    <property type="project" value="InterPro"/>
</dbReference>
<dbReference type="GO" id="GO:0042277">
    <property type="term" value="F:peptide binding"/>
    <property type="evidence" value="ECO:0007669"/>
    <property type="project" value="TreeGrafter"/>
</dbReference>
<dbReference type="SUPFAM" id="SSF55486">
    <property type="entry name" value="Metalloproteases ('zincins'), catalytic domain"/>
    <property type="match status" value="1"/>
</dbReference>
<dbReference type="EMBL" id="JANBTW010000070">
    <property type="protein sequence ID" value="KAJ2673271.1"/>
    <property type="molecule type" value="Genomic_DNA"/>
</dbReference>
<dbReference type="Gene3D" id="2.60.40.1730">
    <property type="entry name" value="tricorn interacting facor f3 domain"/>
    <property type="match status" value="1"/>
</dbReference>
<feature type="site" description="Transition state stabilizer" evidence="10">
    <location>
        <position position="575"/>
    </location>
</feature>
<evidence type="ECO:0000256" key="7">
    <source>
        <dbReference type="ARBA" id="ARBA00023049"/>
    </source>
</evidence>
<dbReference type="SUPFAM" id="SSF63737">
    <property type="entry name" value="Leukotriene A4 hydrolase N-terminal domain"/>
    <property type="match status" value="1"/>
</dbReference>
<keyword evidence="2" id="KW-0031">Aminopeptidase</keyword>
<dbReference type="CDD" id="cd09601">
    <property type="entry name" value="M1_APN-Q_like"/>
    <property type="match status" value="1"/>
</dbReference>
<evidence type="ECO:0000313" key="15">
    <source>
        <dbReference type="EMBL" id="KAJ2673271.1"/>
    </source>
</evidence>
<dbReference type="PANTHER" id="PTHR11533">
    <property type="entry name" value="PROTEASE M1 ZINC METALLOPROTEASE"/>
    <property type="match status" value="1"/>
</dbReference>
<dbReference type="InterPro" id="IPR014782">
    <property type="entry name" value="Peptidase_M1_dom"/>
</dbReference>
<proteinExistence type="inferred from homology"/>
<protein>
    <recommendedName>
        <fullName evidence="17">Aminopeptidase</fullName>
    </recommendedName>
</protein>
<dbReference type="InterPro" id="IPR027268">
    <property type="entry name" value="Peptidase_M4/M1_CTD_sf"/>
</dbReference>
<dbReference type="GO" id="GO:0005615">
    <property type="term" value="C:extracellular space"/>
    <property type="evidence" value="ECO:0007669"/>
    <property type="project" value="TreeGrafter"/>
</dbReference>
<dbReference type="FunFam" id="1.10.390.10:FF:000001">
    <property type="entry name" value="Aminopeptidase"/>
    <property type="match status" value="1"/>
</dbReference>
<dbReference type="Gene3D" id="2.60.40.1910">
    <property type="match status" value="1"/>
</dbReference>
<feature type="domain" description="Aminopeptidase N-like N-terminal" evidence="14">
    <location>
        <begin position="166"/>
        <end position="366"/>
    </location>
</feature>
<evidence type="ECO:0000256" key="9">
    <source>
        <dbReference type="PIRSR" id="PIRSR634016-3"/>
    </source>
</evidence>
<feature type="binding site" evidence="9">
    <location>
        <position position="512"/>
    </location>
    <ligand>
        <name>Zn(2+)</name>
        <dbReference type="ChEBI" id="CHEBI:29105"/>
        <note>catalytic</note>
    </ligand>
</feature>
<dbReference type="Pfam" id="PF01433">
    <property type="entry name" value="Peptidase_M1"/>
    <property type="match status" value="1"/>
</dbReference>
<evidence type="ECO:0000313" key="16">
    <source>
        <dbReference type="Proteomes" id="UP001151518"/>
    </source>
</evidence>
<feature type="domain" description="ERAP1-like C-terminal" evidence="13">
    <location>
        <begin position="714"/>
        <end position="1037"/>
    </location>
</feature>
<keyword evidence="5" id="KW-0378">Hydrolase</keyword>
<dbReference type="Pfam" id="PF11838">
    <property type="entry name" value="ERAP1_C"/>
    <property type="match status" value="1"/>
</dbReference>
<dbReference type="Gene3D" id="1.25.50.20">
    <property type="match status" value="1"/>
</dbReference>
<dbReference type="PRINTS" id="PR00756">
    <property type="entry name" value="ALADIPTASE"/>
</dbReference>
<dbReference type="InterPro" id="IPR042097">
    <property type="entry name" value="Aminopeptidase_N-like_N_sf"/>
</dbReference>
<name>A0A9W8G4H8_9FUNG</name>
<dbReference type="GO" id="GO:0005737">
    <property type="term" value="C:cytoplasm"/>
    <property type="evidence" value="ECO:0007669"/>
    <property type="project" value="TreeGrafter"/>
</dbReference>
<dbReference type="InterPro" id="IPR050344">
    <property type="entry name" value="Peptidase_M1_aminopeptidases"/>
</dbReference>
<evidence type="ECO:0000256" key="2">
    <source>
        <dbReference type="ARBA" id="ARBA00022438"/>
    </source>
</evidence>
<evidence type="ECO:0000259" key="12">
    <source>
        <dbReference type="Pfam" id="PF01433"/>
    </source>
</evidence>